<reference evidence="2" key="1">
    <citation type="journal article" date="2019" name="Int. J. Syst. Evol. Microbiol.">
        <title>The Global Catalogue of Microorganisms (GCM) 10K type strain sequencing project: providing services to taxonomists for standard genome sequencing and annotation.</title>
        <authorList>
            <consortium name="The Broad Institute Genomics Platform"/>
            <consortium name="The Broad Institute Genome Sequencing Center for Infectious Disease"/>
            <person name="Wu L."/>
            <person name="Ma J."/>
        </authorList>
    </citation>
    <scope>NUCLEOTIDE SEQUENCE [LARGE SCALE GENOMIC DNA]</scope>
    <source>
        <strain evidence="2">JCM 16673</strain>
    </source>
</reference>
<evidence type="ECO:0000313" key="1">
    <source>
        <dbReference type="EMBL" id="GAA4012115.1"/>
    </source>
</evidence>
<accession>A0ABP7SII3</accession>
<protein>
    <recommendedName>
        <fullName evidence="3">ATP-grasp domain-containing protein</fullName>
    </recommendedName>
</protein>
<comment type="caution">
    <text evidence="1">The sequence shown here is derived from an EMBL/GenBank/DDBJ whole genome shotgun (WGS) entry which is preliminary data.</text>
</comment>
<dbReference type="Proteomes" id="UP001501353">
    <property type="component" value="Unassembled WGS sequence"/>
</dbReference>
<gene>
    <name evidence="1" type="ORF">GCM10022212_02050</name>
</gene>
<dbReference type="EMBL" id="BAAAZE010000001">
    <property type="protein sequence ID" value="GAA4012115.1"/>
    <property type="molecule type" value="Genomic_DNA"/>
</dbReference>
<organism evidence="1 2">
    <name type="scientific">Actimicrobium antarcticum</name>
    <dbReference type="NCBI Taxonomy" id="1051899"/>
    <lineage>
        <taxon>Bacteria</taxon>
        <taxon>Pseudomonadati</taxon>
        <taxon>Pseudomonadota</taxon>
        <taxon>Betaproteobacteria</taxon>
        <taxon>Burkholderiales</taxon>
        <taxon>Oxalobacteraceae</taxon>
        <taxon>Actimicrobium</taxon>
    </lineage>
</organism>
<evidence type="ECO:0000313" key="2">
    <source>
        <dbReference type="Proteomes" id="UP001501353"/>
    </source>
</evidence>
<name>A0ABP7SII3_9BURK</name>
<keyword evidence="2" id="KW-1185">Reference proteome</keyword>
<sequence>MKIDRWSAHWSQRRVLLRFASGASTAAIALSPEAAKELGTQLHQAVQTFENEHGTLWCEQHRLHGQRTDRCMDGARLLNGDSDARRVYQLIRNLPLTGFERSFKMRQGQLDSGRFLVGFPVKAMADADIDYLASQLGAPLAYRAAIAATLAQANFVHVGFEPGDGQRICKMYLEFPEPQAAGQPLYIGYKWDLEETQQQAVSHYVPTTMPGKLALVDPEACASLQDILGLATERVLLSALRYVEVTDQDTQRMSFDINLYPAGLRMRDLRPMLAALQHHFSIPDKAMTALMEHMADDVVGHVSAGTDRHGRAFVTVYHARPEALAPA</sequence>
<evidence type="ECO:0008006" key="3">
    <source>
        <dbReference type="Google" id="ProtNLM"/>
    </source>
</evidence>
<proteinExistence type="predicted"/>